<evidence type="ECO:0000256" key="1">
    <source>
        <dbReference type="SAM" id="MobiDB-lite"/>
    </source>
</evidence>
<accession>A0A8R7QZ88</accession>
<dbReference type="Gramene" id="TuG1812G0700002420.01.T01">
    <property type="protein sequence ID" value="TuG1812G0700002420.01.T01.cds427323"/>
    <property type="gene ID" value="TuG1812G0700002420.01"/>
</dbReference>
<dbReference type="EnsemblPlants" id="TuG1812G0700002420.01.T01">
    <property type="protein sequence ID" value="TuG1812G0700002420.01.T01.cds427323"/>
    <property type="gene ID" value="TuG1812G0700002420.01"/>
</dbReference>
<keyword evidence="3" id="KW-1185">Reference proteome</keyword>
<dbReference type="Proteomes" id="UP000015106">
    <property type="component" value="Chromosome 7"/>
</dbReference>
<name>A0A8R7QZ88_TRIUA</name>
<feature type="compositionally biased region" description="Low complexity" evidence="1">
    <location>
        <begin position="75"/>
        <end position="88"/>
    </location>
</feature>
<feature type="region of interest" description="Disordered" evidence="1">
    <location>
        <begin position="22"/>
        <end position="97"/>
    </location>
</feature>
<reference evidence="2" key="2">
    <citation type="submission" date="2018-03" db="EMBL/GenBank/DDBJ databases">
        <title>The Triticum urartu genome reveals the dynamic nature of wheat genome evolution.</title>
        <authorList>
            <person name="Ling H."/>
            <person name="Ma B."/>
            <person name="Shi X."/>
            <person name="Liu H."/>
            <person name="Dong L."/>
            <person name="Sun H."/>
            <person name="Cao Y."/>
            <person name="Gao Q."/>
            <person name="Zheng S."/>
            <person name="Li Y."/>
            <person name="Yu Y."/>
            <person name="Du H."/>
            <person name="Qi M."/>
            <person name="Li Y."/>
            <person name="Yu H."/>
            <person name="Cui Y."/>
            <person name="Wang N."/>
            <person name="Chen C."/>
            <person name="Wu H."/>
            <person name="Zhao Y."/>
            <person name="Zhang J."/>
            <person name="Li Y."/>
            <person name="Zhou W."/>
            <person name="Zhang B."/>
            <person name="Hu W."/>
            <person name="Eijk M."/>
            <person name="Tang J."/>
            <person name="Witsenboer H."/>
            <person name="Zhao S."/>
            <person name="Li Z."/>
            <person name="Zhang A."/>
            <person name="Wang D."/>
            <person name="Liang C."/>
        </authorList>
    </citation>
    <scope>NUCLEOTIDE SEQUENCE [LARGE SCALE GENOMIC DNA]</scope>
    <source>
        <strain evidence="2">cv. G1812</strain>
    </source>
</reference>
<reference evidence="3" key="1">
    <citation type="journal article" date="2013" name="Nature">
        <title>Draft genome of the wheat A-genome progenitor Triticum urartu.</title>
        <authorList>
            <person name="Ling H.Q."/>
            <person name="Zhao S."/>
            <person name="Liu D."/>
            <person name="Wang J."/>
            <person name="Sun H."/>
            <person name="Zhang C."/>
            <person name="Fan H."/>
            <person name="Li D."/>
            <person name="Dong L."/>
            <person name="Tao Y."/>
            <person name="Gao C."/>
            <person name="Wu H."/>
            <person name="Li Y."/>
            <person name="Cui Y."/>
            <person name="Guo X."/>
            <person name="Zheng S."/>
            <person name="Wang B."/>
            <person name="Yu K."/>
            <person name="Liang Q."/>
            <person name="Yang W."/>
            <person name="Lou X."/>
            <person name="Chen J."/>
            <person name="Feng M."/>
            <person name="Jian J."/>
            <person name="Zhang X."/>
            <person name="Luo G."/>
            <person name="Jiang Y."/>
            <person name="Liu J."/>
            <person name="Wang Z."/>
            <person name="Sha Y."/>
            <person name="Zhang B."/>
            <person name="Wu H."/>
            <person name="Tang D."/>
            <person name="Shen Q."/>
            <person name="Xue P."/>
            <person name="Zou S."/>
            <person name="Wang X."/>
            <person name="Liu X."/>
            <person name="Wang F."/>
            <person name="Yang Y."/>
            <person name="An X."/>
            <person name="Dong Z."/>
            <person name="Zhang K."/>
            <person name="Zhang X."/>
            <person name="Luo M.C."/>
            <person name="Dvorak J."/>
            <person name="Tong Y."/>
            <person name="Wang J."/>
            <person name="Yang H."/>
            <person name="Li Z."/>
            <person name="Wang D."/>
            <person name="Zhang A."/>
            <person name="Wang J."/>
        </authorList>
    </citation>
    <scope>NUCLEOTIDE SEQUENCE</scope>
    <source>
        <strain evidence="3">cv. G1812</strain>
    </source>
</reference>
<protein>
    <submittedName>
        <fullName evidence="2">Uncharacterized protein</fullName>
    </submittedName>
</protein>
<sequence>MYRNRSPGPKRSHHLYCSRVAASRDTSAEATTATAETGARPAAAPVSGAGAGADEGAEEGAMTPCADADARKTEATAMARSSTAARGAITPLLSGEAGEESWRALLEAWRRRRD</sequence>
<dbReference type="AlphaFoldDB" id="A0A8R7QZ88"/>
<organism evidence="2 3">
    <name type="scientific">Triticum urartu</name>
    <name type="common">Red wild einkorn</name>
    <name type="synonym">Crithodium urartu</name>
    <dbReference type="NCBI Taxonomy" id="4572"/>
    <lineage>
        <taxon>Eukaryota</taxon>
        <taxon>Viridiplantae</taxon>
        <taxon>Streptophyta</taxon>
        <taxon>Embryophyta</taxon>
        <taxon>Tracheophyta</taxon>
        <taxon>Spermatophyta</taxon>
        <taxon>Magnoliopsida</taxon>
        <taxon>Liliopsida</taxon>
        <taxon>Poales</taxon>
        <taxon>Poaceae</taxon>
        <taxon>BOP clade</taxon>
        <taxon>Pooideae</taxon>
        <taxon>Triticodae</taxon>
        <taxon>Triticeae</taxon>
        <taxon>Triticinae</taxon>
        <taxon>Triticum</taxon>
    </lineage>
</organism>
<proteinExistence type="predicted"/>
<evidence type="ECO:0000313" key="3">
    <source>
        <dbReference type="Proteomes" id="UP000015106"/>
    </source>
</evidence>
<evidence type="ECO:0000313" key="2">
    <source>
        <dbReference type="EnsemblPlants" id="TuG1812G0700002420.01.T01.cds427323"/>
    </source>
</evidence>
<reference evidence="2" key="3">
    <citation type="submission" date="2022-06" db="UniProtKB">
        <authorList>
            <consortium name="EnsemblPlants"/>
        </authorList>
    </citation>
    <scope>IDENTIFICATION</scope>
</reference>
<feature type="compositionally biased region" description="Low complexity" evidence="1">
    <location>
        <begin position="22"/>
        <end position="54"/>
    </location>
</feature>